<dbReference type="OrthoDB" id="6346805at2759"/>
<reference evidence="2" key="2">
    <citation type="submission" date="2007-04" db="EMBL/GenBank/DDBJ databases">
        <title>The genome of the human body louse.</title>
        <authorList>
            <consortium name="The Human Body Louse Genome Consortium"/>
            <person name="Kirkness E."/>
            <person name="Walenz B."/>
            <person name="Hass B."/>
            <person name="Bruggner R."/>
            <person name="Strausberg R."/>
        </authorList>
    </citation>
    <scope>NUCLEOTIDE SEQUENCE</scope>
    <source>
        <strain evidence="2">USDA</strain>
    </source>
</reference>
<reference evidence="3" key="3">
    <citation type="submission" date="2021-02" db="UniProtKB">
        <authorList>
            <consortium name="EnsemblMetazoa"/>
        </authorList>
    </citation>
    <scope>IDENTIFICATION</scope>
    <source>
        <strain evidence="3">USDA</strain>
    </source>
</reference>
<evidence type="ECO:0000313" key="3">
    <source>
        <dbReference type="EnsemblMetazoa" id="PHUM153150-PA"/>
    </source>
</evidence>
<dbReference type="EMBL" id="AAZO01001785">
    <property type="status" value="NOT_ANNOTATED_CDS"/>
    <property type="molecule type" value="Genomic_DNA"/>
</dbReference>
<dbReference type="EMBL" id="DS235110">
    <property type="protein sequence ID" value="EEB12055.1"/>
    <property type="molecule type" value="Genomic_DNA"/>
</dbReference>
<dbReference type="RefSeq" id="XP_002424793.1">
    <property type="nucleotide sequence ID" value="XM_002424748.1"/>
</dbReference>
<feature type="region of interest" description="Disordered" evidence="1">
    <location>
        <begin position="55"/>
        <end position="136"/>
    </location>
</feature>
<dbReference type="InParanoid" id="E0VF99"/>
<protein>
    <submittedName>
        <fullName evidence="2 3">Uncharacterized protein</fullName>
    </submittedName>
</protein>
<proteinExistence type="predicted"/>
<evidence type="ECO:0000313" key="4">
    <source>
        <dbReference type="Proteomes" id="UP000009046"/>
    </source>
</evidence>
<evidence type="ECO:0000313" key="2">
    <source>
        <dbReference type="EMBL" id="EEB12055.1"/>
    </source>
</evidence>
<name>E0VF99_PEDHC</name>
<dbReference type="KEGG" id="phu:Phum_PHUM153150"/>
<feature type="compositionally biased region" description="Basic and acidic residues" evidence="1">
    <location>
        <begin position="60"/>
        <end position="72"/>
    </location>
</feature>
<dbReference type="GeneID" id="8236465"/>
<feature type="compositionally biased region" description="Basic and acidic residues" evidence="1">
    <location>
        <begin position="79"/>
        <end position="96"/>
    </location>
</feature>
<evidence type="ECO:0000256" key="1">
    <source>
        <dbReference type="SAM" id="MobiDB-lite"/>
    </source>
</evidence>
<sequence>MESLVPKGIPDSAVKNSTSTTKVVDGHKITVNDTIYENEKNGAVYRFQVVEILPADSQETGEKGSDDEKPDKSSSSSSSEEKDVQTVTKSTEDLDVKINTTEDGEEGVVKPDQNSHDNEIRREEVSSPENRDVLLA</sequence>
<dbReference type="CTD" id="8236465"/>
<dbReference type="VEuPathDB" id="VectorBase:PHUM153150"/>
<dbReference type="HOGENOM" id="CLU_1877888_0_0_1"/>
<dbReference type="EnsemblMetazoa" id="PHUM153150-RA">
    <property type="protein sequence ID" value="PHUM153150-PA"/>
    <property type="gene ID" value="PHUM153150"/>
</dbReference>
<gene>
    <name evidence="3" type="primary">8236465</name>
    <name evidence="2" type="ORF">Phum_PHUM153150</name>
</gene>
<organism>
    <name type="scientific">Pediculus humanus subsp. corporis</name>
    <name type="common">Body louse</name>
    <dbReference type="NCBI Taxonomy" id="121224"/>
    <lineage>
        <taxon>Eukaryota</taxon>
        <taxon>Metazoa</taxon>
        <taxon>Ecdysozoa</taxon>
        <taxon>Arthropoda</taxon>
        <taxon>Hexapoda</taxon>
        <taxon>Insecta</taxon>
        <taxon>Pterygota</taxon>
        <taxon>Neoptera</taxon>
        <taxon>Paraneoptera</taxon>
        <taxon>Psocodea</taxon>
        <taxon>Troctomorpha</taxon>
        <taxon>Phthiraptera</taxon>
        <taxon>Anoplura</taxon>
        <taxon>Pediculidae</taxon>
        <taxon>Pediculus</taxon>
    </lineage>
</organism>
<accession>E0VF99</accession>
<feature type="compositionally biased region" description="Basic and acidic residues" evidence="1">
    <location>
        <begin position="107"/>
        <end position="136"/>
    </location>
</feature>
<dbReference type="AlphaFoldDB" id="E0VF99"/>
<keyword evidence="4" id="KW-1185">Reference proteome</keyword>
<reference evidence="2" key="1">
    <citation type="submission" date="2007-04" db="EMBL/GenBank/DDBJ databases">
        <title>Annotation of Pediculus humanus corporis strain USDA.</title>
        <authorList>
            <person name="Kirkness E."/>
            <person name="Hannick L."/>
            <person name="Hass B."/>
            <person name="Bruggner R."/>
            <person name="Lawson D."/>
            <person name="Bidwell S."/>
            <person name="Joardar V."/>
            <person name="Caler E."/>
            <person name="Walenz B."/>
            <person name="Inman J."/>
            <person name="Schobel S."/>
            <person name="Galinsky K."/>
            <person name="Amedeo P."/>
            <person name="Strausberg R."/>
        </authorList>
    </citation>
    <scope>NUCLEOTIDE SEQUENCE</scope>
    <source>
        <strain evidence="2">USDA</strain>
    </source>
</reference>
<feature type="region of interest" description="Disordered" evidence="1">
    <location>
        <begin position="1"/>
        <end position="28"/>
    </location>
</feature>
<dbReference type="Proteomes" id="UP000009046">
    <property type="component" value="Unassembled WGS sequence"/>
</dbReference>